<keyword evidence="2" id="KW-1185">Reference proteome</keyword>
<protein>
    <submittedName>
        <fullName evidence="1">Uncharacterized protein</fullName>
    </submittedName>
</protein>
<dbReference type="EMBL" id="KQ981163">
    <property type="protein sequence ID" value="KYN45396.1"/>
    <property type="molecule type" value="Genomic_DNA"/>
</dbReference>
<evidence type="ECO:0000313" key="1">
    <source>
        <dbReference type="EMBL" id="KYN45396.1"/>
    </source>
</evidence>
<evidence type="ECO:0000313" key="2">
    <source>
        <dbReference type="Proteomes" id="UP000078541"/>
    </source>
</evidence>
<sequence length="157" mass="17563">VRDGAFDSRTSSCLVKAVRSVNLDRCDIDFFRRTEHVRASLAVPRWRTLGTCRNNGSVVATNKGNACRADSRASGSSRWFPPIENDLRNRIVASCEVIRNTPGIFATSPYVSWGNRSDPVVSRPNHKFTSDRASFSSSLPHCMRESRIKRGVSIRYA</sequence>
<reference evidence="1 2" key="1">
    <citation type="submission" date="2016-03" db="EMBL/GenBank/DDBJ databases">
        <title>Trachymyrmex septentrionalis WGS genome.</title>
        <authorList>
            <person name="Nygaard S."/>
            <person name="Hu H."/>
            <person name="Boomsma J."/>
            <person name="Zhang G."/>
        </authorList>
    </citation>
    <scope>NUCLEOTIDE SEQUENCE [LARGE SCALE GENOMIC DNA]</scope>
    <source>
        <strain evidence="1">Tsep2-gDNA-1</strain>
        <tissue evidence="1">Whole body</tissue>
    </source>
</reference>
<dbReference type="Proteomes" id="UP000078541">
    <property type="component" value="Unassembled WGS sequence"/>
</dbReference>
<gene>
    <name evidence="1" type="ORF">ALC56_00139</name>
</gene>
<accession>A0A151K1K8</accession>
<organism evidence="1 2">
    <name type="scientific">Trachymyrmex septentrionalis</name>
    <dbReference type="NCBI Taxonomy" id="34720"/>
    <lineage>
        <taxon>Eukaryota</taxon>
        <taxon>Metazoa</taxon>
        <taxon>Ecdysozoa</taxon>
        <taxon>Arthropoda</taxon>
        <taxon>Hexapoda</taxon>
        <taxon>Insecta</taxon>
        <taxon>Pterygota</taxon>
        <taxon>Neoptera</taxon>
        <taxon>Endopterygota</taxon>
        <taxon>Hymenoptera</taxon>
        <taxon>Apocrita</taxon>
        <taxon>Aculeata</taxon>
        <taxon>Formicoidea</taxon>
        <taxon>Formicidae</taxon>
        <taxon>Myrmicinae</taxon>
        <taxon>Trachymyrmex</taxon>
    </lineage>
</organism>
<dbReference type="AlphaFoldDB" id="A0A151K1K8"/>
<feature type="non-terminal residue" evidence="1">
    <location>
        <position position="1"/>
    </location>
</feature>
<proteinExistence type="predicted"/>
<name>A0A151K1K8_9HYME</name>